<dbReference type="KEGG" id="ela:UCREL1_913"/>
<gene>
    <name evidence="1" type="ORF">UCREL1_913</name>
</gene>
<name>M7T5X1_EUTLA</name>
<protein>
    <submittedName>
        <fullName evidence="1">Uncharacterized protein</fullName>
    </submittedName>
</protein>
<dbReference type="OrthoDB" id="1470350at2759"/>
<reference evidence="2" key="1">
    <citation type="journal article" date="2013" name="Genome Announc.">
        <title>Draft genome sequence of the grapevine dieback fungus Eutypa lata UCR-EL1.</title>
        <authorList>
            <person name="Blanco-Ulate B."/>
            <person name="Rolshausen P.E."/>
            <person name="Cantu D."/>
        </authorList>
    </citation>
    <scope>NUCLEOTIDE SEQUENCE [LARGE SCALE GENOMIC DNA]</scope>
    <source>
        <strain evidence="2">UCR-EL1</strain>
    </source>
</reference>
<evidence type="ECO:0000313" key="2">
    <source>
        <dbReference type="Proteomes" id="UP000012174"/>
    </source>
</evidence>
<dbReference type="Proteomes" id="UP000012174">
    <property type="component" value="Unassembled WGS sequence"/>
</dbReference>
<dbReference type="HOGENOM" id="CLU_2145853_0_0_1"/>
<keyword evidence="2" id="KW-1185">Reference proteome</keyword>
<organism evidence="1 2">
    <name type="scientific">Eutypa lata (strain UCR-EL1)</name>
    <name type="common">Grapevine dieback disease fungus</name>
    <name type="synonym">Eutypa armeniacae</name>
    <dbReference type="NCBI Taxonomy" id="1287681"/>
    <lineage>
        <taxon>Eukaryota</taxon>
        <taxon>Fungi</taxon>
        <taxon>Dikarya</taxon>
        <taxon>Ascomycota</taxon>
        <taxon>Pezizomycotina</taxon>
        <taxon>Sordariomycetes</taxon>
        <taxon>Xylariomycetidae</taxon>
        <taxon>Xylariales</taxon>
        <taxon>Diatrypaceae</taxon>
        <taxon>Eutypa</taxon>
    </lineage>
</organism>
<dbReference type="AlphaFoldDB" id="M7T5X1"/>
<accession>M7T5X1</accession>
<sequence length="112" mass="12882">MPTYVKRLSFDAVSLLAFGYPLNTQTDPRDRWITEGVTKGNFRINSYLQLPALRHTNIDWLLSIASRGAGTKNLQGERPIPHLEIFQEAVFFLPPVPTRRHRHMRVVVLPFA</sequence>
<evidence type="ECO:0000313" key="1">
    <source>
        <dbReference type="EMBL" id="EMR72027.1"/>
    </source>
</evidence>
<dbReference type="EMBL" id="KB705540">
    <property type="protein sequence ID" value="EMR72027.1"/>
    <property type="molecule type" value="Genomic_DNA"/>
</dbReference>
<proteinExistence type="predicted"/>